<dbReference type="Gene3D" id="1.10.287.90">
    <property type="match status" value="1"/>
</dbReference>
<proteinExistence type="inferred from homology"/>
<keyword evidence="16 18" id="KW-0472">Membrane</keyword>
<organism evidence="22">
    <name type="scientific">Agamermis sp. BH-2006</name>
    <dbReference type="NCBI Taxonomy" id="390897"/>
    <lineage>
        <taxon>Eukaryota</taxon>
        <taxon>Metazoa</taxon>
        <taxon>Ecdysozoa</taxon>
        <taxon>Nematoda</taxon>
        <taxon>Enoplea</taxon>
        <taxon>Dorylaimia</taxon>
        <taxon>Mermithida</taxon>
        <taxon>Mermithoidea</taxon>
        <taxon>Mermithidae</taxon>
        <taxon>Agamermis</taxon>
    </lineage>
</organism>
<evidence type="ECO:0000256" key="5">
    <source>
        <dbReference type="ARBA" id="ARBA00022448"/>
    </source>
</evidence>
<evidence type="ECO:0000256" key="10">
    <source>
        <dbReference type="ARBA" id="ARBA00022842"/>
    </source>
</evidence>
<dbReference type="PROSITE" id="PS50999">
    <property type="entry name" value="COX2_TM"/>
    <property type="match status" value="1"/>
</dbReference>
<dbReference type="InterPro" id="IPR002429">
    <property type="entry name" value="CcO_II-like_C"/>
</dbReference>
<dbReference type="GO" id="GO:0005507">
    <property type="term" value="F:copper ion binding"/>
    <property type="evidence" value="ECO:0007669"/>
    <property type="project" value="InterPro"/>
</dbReference>
<feature type="domain" description="Cytochrome oxidase subunit II transmembrane region profile" evidence="21">
    <location>
        <begin position="6"/>
        <end position="94"/>
    </location>
</feature>
<evidence type="ECO:0000256" key="16">
    <source>
        <dbReference type="ARBA" id="ARBA00023136"/>
    </source>
</evidence>
<sequence length="233" mass="27269">MKNLLLAQYLGLNFMNQMSTEHYLDLYNDLVIYLELIIACTVMIMILSIILNTWFQNVDHWIVLESIWTMSPSIVLLILGIPSIKMIYSLEYTNFFSNLSIKIVGYQWYWNYSFPEFEVEIDSYPKLMSDLFRMGESNLLVLPIYTNLRLLMTSNDVIHSWALPSISLKMDAVPGRLNMLSTKILSIGNYMGQCSELCGNYHSWMPIYAESTNSIIFNQWIKLLFTFNYLTYT</sequence>
<dbReference type="PANTHER" id="PTHR22888:SF9">
    <property type="entry name" value="CYTOCHROME C OXIDASE SUBUNIT 2"/>
    <property type="match status" value="1"/>
</dbReference>
<comment type="similarity">
    <text evidence="2 18">Belongs to the cytochrome c oxidase subunit 2 family.</text>
</comment>
<comment type="catalytic activity">
    <reaction evidence="17">
        <text>4 Fe(II)-[cytochrome c] + O2 + 8 H(+)(in) = 4 Fe(III)-[cytochrome c] + 2 H2O + 4 H(+)(out)</text>
        <dbReference type="Rhea" id="RHEA:11436"/>
        <dbReference type="Rhea" id="RHEA-COMP:10350"/>
        <dbReference type="Rhea" id="RHEA-COMP:14399"/>
        <dbReference type="ChEBI" id="CHEBI:15377"/>
        <dbReference type="ChEBI" id="CHEBI:15378"/>
        <dbReference type="ChEBI" id="CHEBI:15379"/>
        <dbReference type="ChEBI" id="CHEBI:29033"/>
        <dbReference type="ChEBI" id="CHEBI:29034"/>
        <dbReference type="EC" id="7.1.1.9"/>
    </reaction>
    <physiologicalReaction direction="left-to-right" evidence="17">
        <dbReference type="Rhea" id="RHEA:11437"/>
    </physiologicalReaction>
</comment>
<evidence type="ECO:0000256" key="6">
    <source>
        <dbReference type="ARBA" id="ARBA00022660"/>
    </source>
</evidence>
<keyword evidence="9 18" id="KW-0999">Mitochondrion inner membrane</keyword>
<evidence type="ECO:0000256" key="11">
    <source>
        <dbReference type="ARBA" id="ARBA00022967"/>
    </source>
</evidence>
<keyword evidence="7 18" id="KW-0812">Transmembrane</keyword>
<keyword evidence="5 18" id="KW-0813">Transport</keyword>
<reference evidence="22" key="1">
    <citation type="submission" date="2006-05" db="EMBL/GenBank/DDBJ databases">
        <title>Complete mitochondrial genome of a new pillbug parasite nematode.</title>
        <authorList>
            <person name="Hyman B."/>
            <person name="Tang S."/>
        </authorList>
    </citation>
    <scope>NUCLEOTIDE SEQUENCE</scope>
    <source>
        <strain evidence="22">Riverside</strain>
    </source>
</reference>
<geneLocation type="mitochondrion" evidence="22"/>
<evidence type="ECO:0000259" key="21">
    <source>
        <dbReference type="PROSITE" id="PS50999"/>
    </source>
</evidence>
<keyword evidence="15 18" id="KW-0496">Mitochondrion</keyword>
<dbReference type="GO" id="GO:0042773">
    <property type="term" value="P:ATP synthesis coupled electron transport"/>
    <property type="evidence" value="ECO:0007669"/>
    <property type="project" value="TreeGrafter"/>
</dbReference>
<dbReference type="InterPro" id="IPR001505">
    <property type="entry name" value="Copper_CuA"/>
</dbReference>
<feature type="transmembrane region" description="Helical" evidence="19">
    <location>
        <begin position="67"/>
        <end position="88"/>
    </location>
</feature>
<comment type="subunit">
    <text evidence="3">Component of the cytochrome c oxidase (complex IV, CIV), a multisubunit enzyme composed of a catalytic core of 3 subunits and several supernumerary subunits. The complex exists as a monomer or a dimer and forms supercomplexes (SCs) in the inner mitochondrial membrane with ubiquinol-cytochrome c oxidoreductase (cytochrome b-c1 complex, complex III, CIII).</text>
</comment>
<keyword evidence="8 18" id="KW-0479">Metal-binding</keyword>
<keyword evidence="13 19" id="KW-1133">Transmembrane helix</keyword>
<keyword evidence="11" id="KW-1278">Translocase</keyword>
<evidence type="ECO:0000256" key="3">
    <source>
        <dbReference type="ARBA" id="ARBA00011164"/>
    </source>
</evidence>
<dbReference type="Pfam" id="PF00116">
    <property type="entry name" value="COX2"/>
    <property type="match status" value="1"/>
</dbReference>
<protein>
    <recommendedName>
        <fullName evidence="4 18">Cytochrome c oxidase subunit 2</fullName>
    </recommendedName>
</protein>
<keyword evidence="12 18" id="KW-0249">Electron transport</keyword>
<dbReference type="AlphaFoldDB" id="Q0Z878"/>
<comment type="subcellular location">
    <subcellularLocation>
        <location evidence="1 18">Mitochondrion inner membrane</location>
        <topology evidence="1 18">Multi-pass membrane protein</topology>
    </subcellularLocation>
</comment>
<evidence type="ECO:0000256" key="1">
    <source>
        <dbReference type="ARBA" id="ARBA00004448"/>
    </source>
</evidence>
<evidence type="ECO:0000256" key="9">
    <source>
        <dbReference type="ARBA" id="ARBA00022792"/>
    </source>
</evidence>
<comment type="cofactor">
    <cofactor evidence="18">
        <name>Cu cation</name>
        <dbReference type="ChEBI" id="CHEBI:23378"/>
    </cofactor>
    <text evidence="18">Binds a copper A center.</text>
</comment>
<dbReference type="InterPro" id="IPR008972">
    <property type="entry name" value="Cupredoxin"/>
</dbReference>
<dbReference type="Pfam" id="PF02790">
    <property type="entry name" value="COX2_TM"/>
    <property type="match status" value="1"/>
</dbReference>
<evidence type="ECO:0000256" key="12">
    <source>
        <dbReference type="ARBA" id="ARBA00022982"/>
    </source>
</evidence>
<evidence type="ECO:0000313" key="22">
    <source>
        <dbReference type="EMBL" id="ABG38303.1"/>
    </source>
</evidence>
<dbReference type="SUPFAM" id="SSF81464">
    <property type="entry name" value="Cytochrome c oxidase subunit II-like, transmembrane region"/>
    <property type="match status" value="1"/>
</dbReference>
<keyword evidence="14 18" id="KW-0186">Copper</keyword>
<dbReference type="PROSITE" id="PS50857">
    <property type="entry name" value="COX2_CUA"/>
    <property type="match status" value="1"/>
</dbReference>
<dbReference type="PANTHER" id="PTHR22888">
    <property type="entry name" value="CYTOCHROME C OXIDASE, SUBUNIT II"/>
    <property type="match status" value="1"/>
</dbReference>
<evidence type="ECO:0000256" key="14">
    <source>
        <dbReference type="ARBA" id="ARBA00023008"/>
    </source>
</evidence>
<dbReference type="InterPro" id="IPR036257">
    <property type="entry name" value="Cyt_c_oxidase_su2_TM_sf"/>
</dbReference>
<dbReference type="InterPro" id="IPR011759">
    <property type="entry name" value="Cyt_c_oxidase_su2_TM_dom"/>
</dbReference>
<feature type="transmembrane region" description="Helical" evidence="19">
    <location>
        <begin position="30"/>
        <end position="55"/>
    </location>
</feature>
<evidence type="ECO:0000256" key="7">
    <source>
        <dbReference type="ARBA" id="ARBA00022692"/>
    </source>
</evidence>
<dbReference type="Gene3D" id="2.60.40.420">
    <property type="entry name" value="Cupredoxins - blue copper proteins"/>
    <property type="match status" value="1"/>
</dbReference>
<evidence type="ECO:0000259" key="20">
    <source>
        <dbReference type="PROSITE" id="PS50857"/>
    </source>
</evidence>
<evidence type="ECO:0000256" key="4">
    <source>
        <dbReference type="ARBA" id="ARBA00015946"/>
    </source>
</evidence>
<evidence type="ECO:0000256" key="13">
    <source>
        <dbReference type="ARBA" id="ARBA00022989"/>
    </source>
</evidence>
<name>Q0Z878_9BILA</name>
<dbReference type="SUPFAM" id="SSF49503">
    <property type="entry name" value="Cupredoxins"/>
    <property type="match status" value="1"/>
</dbReference>
<dbReference type="GO" id="GO:0005743">
    <property type="term" value="C:mitochondrial inner membrane"/>
    <property type="evidence" value="ECO:0007669"/>
    <property type="project" value="UniProtKB-SubCell"/>
</dbReference>
<comment type="function">
    <text evidence="18">Component of the cytochrome c oxidase, the last enzyme in the mitochondrial electron transport chain which drives oxidative phosphorylation. The respiratory chain contains 3 multisubunit complexes succinate dehydrogenase (complex II, CII), ubiquinol-cytochrome c oxidoreductase (cytochrome b-c1 complex, complex III, CIII) and cytochrome c oxidase (complex IV, CIV), that cooperate to transfer electrons derived from NADH and succinate to molecular oxygen, creating an electrochemical gradient over the inner membrane that drives transmembrane transport and the ATP synthase. Cytochrome c oxidase is the component of the respiratory chain that catalyzes the reduction of oxygen to water. Electrons originating from reduced cytochrome c in the intermembrane space (IMS) are transferred via the dinuclear copper A center (CU(A)) of subunit 2 and heme A of subunit 1 to the active site in subunit 1, a binuclear center (BNC) formed by heme A3 and copper B (CU(B)). The BNC reduces molecular oxygen to 2 water molecules using 4 electrons from cytochrome c in the IMS and 4 protons from the mitochondrial matrix.</text>
</comment>
<evidence type="ECO:0000256" key="18">
    <source>
        <dbReference type="RuleBase" id="RU000457"/>
    </source>
</evidence>
<dbReference type="PRINTS" id="PR01166">
    <property type="entry name" value="CYCOXIDASEII"/>
</dbReference>
<dbReference type="GO" id="GO:0004129">
    <property type="term" value="F:cytochrome-c oxidase activity"/>
    <property type="evidence" value="ECO:0007669"/>
    <property type="project" value="UniProtKB-EC"/>
</dbReference>
<dbReference type="EMBL" id="DQ665656">
    <property type="protein sequence ID" value="ABG38303.1"/>
    <property type="molecule type" value="Genomic_DNA"/>
</dbReference>
<keyword evidence="6 18" id="KW-0679">Respiratory chain</keyword>
<dbReference type="InterPro" id="IPR045187">
    <property type="entry name" value="CcO_II"/>
</dbReference>
<gene>
    <name evidence="22" type="primary">cox2</name>
</gene>
<dbReference type="GeneID" id="4177906"/>
<dbReference type="PROSITE" id="PS00078">
    <property type="entry name" value="COX2"/>
    <property type="match status" value="1"/>
</dbReference>
<evidence type="ECO:0000256" key="17">
    <source>
        <dbReference type="ARBA" id="ARBA00049512"/>
    </source>
</evidence>
<keyword evidence="10" id="KW-0460">Magnesium</keyword>
<dbReference type="RefSeq" id="YP_665493.1">
    <property type="nucleotide sequence ID" value="NC_008231.1"/>
</dbReference>
<accession>Q0Z878</accession>
<evidence type="ECO:0000256" key="2">
    <source>
        <dbReference type="ARBA" id="ARBA00007866"/>
    </source>
</evidence>
<evidence type="ECO:0000256" key="8">
    <source>
        <dbReference type="ARBA" id="ARBA00022723"/>
    </source>
</evidence>
<dbReference type="CTD" id="4513"/>
<evidence type="ECO:0000256" key="15">
    <source>
        <dbReference type="ARBA" id="ARBA00023128"/>
    </source>
</evidence>
<evidence type="ECO:0000256" key="19">
    <source>
        <dbReference type="SAM" id="Phobius"/>
    </source>
</evidence>
<feature type="domain" description="Cytochrome oxidase subunit II copper A binding" evidence="20">
    <location>
        <begin position="96"/>
        <end position="223"/>
    </location>
</feature>